<reference evidence="2 3" key="1">
    <citation type="submission" date="2015-07" db="EMBL/GenBank/DDBJ databases">
        <authorList>
            <person name="Ju K.-S."/>
            <person name="Doroghazi J.R."/>
            <person name="Metcalf W.W."/>
        </authorList>
    </citation>
    <scope>NUCLEOTIDE SEQUENCE [LARGE SCALE GENOMIC DNA]</scope>
    <source>
        <strain evidence="2 3">NRRL B-3589</strain>
    </source>
</reference>
<evidence type="ECO:0000256" key="1">
    <source>
        <dbReference type="SAM" id="MobiDB-lite"/>
    </source>
</evidence>
<organism evidence="2 3">
    <name type="scientific">Streptomyces varsoviensis</name>
    <dbReference type="NCBI Taxonomy" id="67373"/>
    <lineage>
        <taxon>Bacteria</taxon>
        <taxon>Bacillati</taxon>
        <taxon>Actinomycetota</taxon>
        <taxon>Actinomycetes</taxon>
        <taxon>Kitasatosporales</taxon>
        <taxon>Streptomycetaceae</taxon>
        <taxon>Streptomyces</taxon>
    </lineage>
</organism>
<keyword evidence="3" id="KW-1185">Reference proteome</keyword>
<feature type="region of interest" description="Disordered" evidence="1">
    <location>
        <begin position="1"/>
        <end position="40"/>
    </location>
</feature>
<evidence type="ECO:0000313" key="2">
    <source>
        <dbReference type="EMBL" id="KOG87433.1"/>
    </source>
</evidence>
<feature type="compositionally biased region" description="Low complexity" evidence="1">
    <location>
        <begin position="61"/>
        <end position="72"/>
    </location>
</feature>
<proteinExistence type="predicted"/>
<evidence type="ECO:0000313" key="3">
    <source>
        <dbReference type="Proteomes" id="UP000037020"/>
    </source>
</evidence>
<feature type="region of interest" description="Disordered" evidence="1">
    <location>
        <begin position="57"/>
        <end position="82"/>
    </location>
</feature>
<accession>A0ABR5J220</accession>
<gene>
    <name evidence="2" type="ORF">ADK38_25460</name>
</gene>
<dbReference type="EMBL" id="LGUT01002237">
    <property type="protein sequence ID" value="KOG87433.1"/>
    <property type="molecule type" value="Genomic_DNA"/>
</dbReference>
<dbReference type="Proteomes" id="UP000037020">
    <property type="component" value="Unassembled WGS sequence"/>
</dbReference>
<sequence length="673" mass="70893">MPARFGLDLYEGTSPEPLVRFAQDPDRPAPATAQQPVQGLPAPVTAAQNMPTVPARVLGGQSAPVAPAQPAAPTAPPSTVPGTITLAVAHGRTLPADAPAPAPRQPDVIRATRTGGGQDDDFGRLRMTDGEGNPLPGQIRLPSDANVDDFRGAGAIQRAFQQLADGTYPGHPATNAFGQWVNSATGRLPGVVTAVGSGVAGYLAGAAPTDSGAFAAEALYQQIRPSSLIGRSHQIFNGAYVIEGLVLPGLAADQEMSLDIRGILHHPTHEGSFTAYGESDMSSTDTRSRQRTVTRTREYGVSVGALQSAPTPPNRGLQAQPGGRAAQSRGVDDGNSRSTSTSVVRVPVESGRHHLITADATLLLTLRRGTRNVVGHLAGLGSRDDITIAIDLPRSVRFSIADSHLHGLARWFAGVPGIPATITPPNTLPLPEHFVQTRQLGYGSVRYVTQLDHPVRRNEVRDRLHEELVGLLEREAPGVTRPGSVGYMSGLAAQIAGMTSQDRLRALPGRGSVTAWYRYPTTGGTRLLQITLSAEPEAQSAALRQVRGRPAGEGAGLDHLGIHAPNVEGRSHGTSRTRKAGVNPITRYPRPNAAAGRTDRTGPTLSASRSAARSARIDHSADDRHWTRTENAADYDDVGYTLTASVRSQLIPNWPPDLLGGAAAAGWVTLSEL</sequence>
<feature type="region of interest" description="Disordered" evidence="1">
    <location>
        <begin position="94"/>
        <end position="122"/>
    </location>
</feature>
<feature type="region of interest" description="Disordered" evidence="1">
    <location>
        <begin position="554"/>
        <end position="625"/>
    </location>
</feature>
<comment type="caution">
    <text evidence="2">The sequence shown here is derived from an EMBL/GenBank/DDBJ whole genome shotgun (WGS) entry which is preliminary data.</text>
</comment>
<feature type="non-terminal residue" evidence="2">
    <location>
        <position position="673"/>
    </location>
</feature>
<feature type="region of interest" description="Disordered" evidence="1">
    <location>
        <begin position="269"/>
        <end position="344"/>
    </location>
</feature>
<protein>
    <submittedName>
        <fullName evidence="2">Uncharacterized protein</fullName>
    </submittedName>
</protein>
<feature type="compositionally biased region" description="Basic and acidic residues" evidence="1">
    <location>
        <begin position="615"/>
        <end position="625"/>
    </location>
</feature>
<name>A0ABR5J220_9ACTN</name>